<comment type="caution">
    <text evidence="3">The sequence shown here is derived from an EMBL/GenBank/DDBJ whole genome shotgun (WGS) entry which is preliminary data.</text>
</comment>
<accession>A0A9P7YH75</accession>
<evidence type="ECO:0000313" key="4">
    <source>
        <dbReference type="Proteomes" id="UP000824998"/>
    </source>
</evidence>
<keyword evidence="4" id="KW-1185">Reference proteome</keyword>
<evidence type="ECO:0000313" key="3">
    <source>
        <dbReference type="EMBL" id="KAG9233545.1"/>
    </source>
</evidence>
<dbReference type="PANTHER" id="PTHR39596">
    <property type="match status" value="1"/>
</dbReference>
<reference evidence="3" key="1">
    <citation type="journal article" date="2021" name="IMA Fungus">
        <title>Genomic characterization of three marine fungi, including Emericellopsis atlantica sp. nov. with signatures of a generalist lifestyle and marine biomass degradation.</title>
        <authorList>
            <person name="Hagestad O.C."/>
            <person name="Hou L."/>
            <person name="Andersen J.H."/>
            <person name="Hansen E.H."/>
            <person name="Altermark B."/>
            <person name="Li C."/>
            <person name="Kuhnert E."/>
            <person name="Cox R.J."/>
            <person name="Crous P.W."/>
            <person name="Spatafora J.W."/>
            <person name="Lail K."/>
            <person name="Amirebrahimi M."/>
            <person name="Lipzen A."/>
            <person name="Pangilinan J."/>
            <person name="Andreopoulos W."/>
            <person name="Hayes R.D."/>
            <person name="Ng V."/>
            <person name="Grigoriev I.V."/>
            <person name="Jackson S.A."/>
            <person name="Sutton T.D.S."/>
            <person name="Dobson A.D.W."/>
            <person name="Rama T."/>
        </authorList>
    </citation>
    <scope>NUCLEOTIDE SEQUENCE</scope>
    <source>
        <strain evidence="3">TRa018bII</strain>
    </source>
</reference>
<feature type="chain" id="PRO_5040224629" description="Heterokaryon incompatibility domain-containing protein" evidence="1">
    <location>
        <begin position="25"/>
        <end position="747"/>
    </location>
</feature>
<dbReference type="InterPro" id="IPR010730">
    <property type="entry name" value="HET"/>
</dbReference>
<dbReference type="EMBL" id="MU251496">
    <property type="protein sequence ID" value="KAG9233545.1"/>
    <property type="molecule type" value="Genomic_DNA"/>
</dbReference>
<dbReference type="PANTHER" id="PTHR39596:SF2">
    <property type="entry name" value="HET DOMAIN PROTEIN (AFU_ORTHOLOGUE AFUA_1G17550)-RELATED"/>
    <property type="match status" value="1"/>
</dbReference>
<evidence type="ECO:0000259" key="2">
    <source>
        <dbReference type="Pfam" id="PF06985"/>
    </source>
</evidence>
<feature type="domain" description="Heterokaryon incompatibility" evidence="2">
    <location>
        <begin position="305"/>
        <end position="394"/>
    </location>
</feature>
<gene>
    <name evidence="3" type="ORF">BJ875DRAFT_463895</name>
</gene>
<organism evidence="3 4">
    <name type="scientific">Amylocarpus encephaloides</name>
    <dbReference type="NCBI Taxonomy" id="45428"/>
    <lineage>
        <taxon>Eukaryota</taxon>
        <taxon>Fungi</taxon>
        <taxon>Dikarya</taxon>
        <taxon>Ascomycota</taxon>
        <taxon>Pezizomycotina</taxon>
        <taxon>Leotiomycetes</taxon>
        <taxon>Helotiales</taxon>
        <taxon>Helotiales incertae sedis</taxon>
        <taxon>Amylocarpus</taxon>
    </lineage>
</organism>
<dbReference type="Proteomes" id="UP000824998">
    <property type="component" value="Unassembled WGS sequence"/>
</dbReference>
<dbReference type="AlphaFoldDB" id="A0A9P7YH75"/>
<dbReference type="Pfam" id="PF06985">
    <property type="entry name" value="HET"/>
    <property type="match status" value="1"/>
</dbReference>
<name>A0A9P7YH75_9HELO</name>
<evidence type="ECO:0000256" key="1">
    <source>
        <dbReference type="SAM" id="SignalP"/>
    </source>
</evidence>
<keyword evidence="1" id="KW-0732">Signal</keyword>
<proteinExistence type="predicted"/>
<protein>
    <recommendedName>
        <fullName evidence="2">Heterokaryon incompatibility domain-containing protein</fullName>
    </recommendedName>
</protein>
<feature type="signal peptide" evidence="1">
    <location>
        <begin position="1"/>
        <end position="24"/>
    </location>
</feature>
<dbReference type="OrthoDB" id="2426273at2759"/>
<sequence length="747" mass="86839">MGSNAAKEFLQSWLFFALLAQILGRVIRHEDFIYGNDILSTRNLNHMLREWVEKEQKEATYGEPPEILFEWAEDSREKRNAVSTEQKNRYLRGSMALENARRFVSKHCSCGRLVRDSMQWEGEPPSSVDRDHVDKRLDTKMTLSLAILGETLQQARPKMLSLYCGQLSFFRDYGTEETSWGYSQHCRDMMKASGLCPLEIRRMESTMPSMSVVYYASSILTIDKRTCASGCTVWKCRDREKILRPLHMKTYCKVTKNCGERLGVSESEIIKIVREGKMPMVTFSSGVLTLVGYDVEKDTKKRFGVLSHSWEDAIVDSGRDLRNSNDRKMHLCQIETLQNTFNKLLRDKSDVGHPIDFPFYVDVLCMPKQHTDRGNAINQLKDIYRRASAVLVWDRNMLQRPKTDDKIEINMRLRTGDWSWRLWTFHETVLARKNSIYIAFEKEATISVSEIEQERDKVHQDPNDSRHHIWKAGHPFSLAISRLRSGSDYRVQRTWEAVQYRLIKYHSDETIVLASVLGLDVNPIEDIGEPNDDKETIGHKRMVKFLDLLDKTPGLGIPSGIIFLPRPRLPIPGYRWAPTTWLTKQLHPYPLFRPLRKTATIMKHGALVQFPGIILHVPPKPVEAPKFWFPVHQCMHKWYKVLVDTEGKNWDNFWQNEVCTEKIGPSIILCNGKTRDRWEVGVLVKNKGTLRQGEIRWVQILCRIWIRLETNPLIINQLICEMQAHGDQVMFGERLEEQEWCVDGDEA</sequence>